<dbReference type="RefSeq" id="WP_100368105.1">
    <property type="nucleotide sequence ID" value="NZ_PGTY01000002.1"/>
</dbReference>
<evidence type="ECO:0000313" key="2">
    <source>
        <dbReference type="Proteomes" id="UP000228531"/>
    </source>
</evidence>
<evidence type="ECO:0000313" key="1">
    <source>
        <dbReference type="EMBL" id="PJI85743.1"/>
    </source>
</evidence>
<protein>
    <recommendedName>
        <fullName evidence="3">Porin</fullName>
    </recommendedName>
</protein>
<evidence type="ECO:0008006" key="3">
    <source>
        <dbReference type="Google" id="ProtNLM"/>
    </source>
</evidence>
<dbReference type="AlphaFoldDB" id="A0A2M8W496"/>
<dbReference type="Proteomes" id="UP000228531">
    <property type="component" value="Unassembled WGS sequence"/>
</dbReference>
<accession>A0A2M8W496</accession>
<proteinExistence type="predicted"/>
<comment type="caution">
    <text evidence="1">The sequence shown here is derived from an EMBL/GenBank/DDBJ whole genome shotgun (WGS) entry which is preliminary data.</text>
</comment>
<dbReference type="OrthoDB" id="7720278at2"/>
<organism evidence="1 2">
    <name type="scientific">Yoonia maricola</name>
    <dbReference type="NCBI Taxonomy" id="420999"/>
    <lineage>
        <taxon>Bacteria</taxon>
        <taxon>Pseudomonadati</taxon>
        <taxon>Pseudomonadota</taxon>
        <taxon>Alphaproteobacteria</taxon>
        <taxon>Rhodobacterales</taxon>
        <taxon>Paracoccaceae</taxon>
        <taxon>Yoonia</taxon>
    </lineage>
</organism>
<name>A0A2M8W496_9RHOB</name>
<sequence>MQYKAVLQVFAVTSTFIVPQIGTADTLTFGTDLELEVDNDNSTITATPYLEYATNFGVYVGADVSNEDSDTDDYSVSAYIGYGGEVGLFTYDLYYGHYYLNETGDDGEEVIATLGYPVFGGLTMETALISDLDDTESLEQSFYYALPAAYEISGAYEFVDGEHTDDWDLGVSKTLTEEIALDLRYYDSEDDSPSVAMTVSYATDVAGLFGG</sequence>
<reference evidence="1 2" key="1">
    <citation type="submission" date="2017-11" db="EMBL/GenBank/DDBJ databases">
        <title>Genomic Encyclopedia of Archaeal and Bacterial Type Strains, Phase II (KMG-II): From Individual Species to Whole Genera.</title>
        <authorList>
            <person name="Goeker M."/>
        </authorList>
    </citation>
    <scope>NUCLEOTIDE SEQUENCE [LARGE SCALE GENOMIC DNA]</scope>
    <source>
        <strain evidence="1 2">DSM 29128</strain>
    </source>
</reference>
<dbReference type="EMBL" id="PGTY01000002">
    <property type="protein sequence ID" value="PJI85743.1"/>
    <property type="molecule type" value="Genomic_DNA"/>
</dbReference>
<gene>
    <name evidence="1" type="ORF">BC777_2089</name>
</gene>
<keyword evidence="2" id="KW-1185">Reference proteome</keyword>